<dbReference type="AlphaFoldDB" id="A0A6A6JFL6"/>
<dbReference type="EMBL" id="ML986499">
    <property type="protein sequence ID" value="KAF2274953.1"/>
    <property type="molecule type" value="Genomic_DNA"/>
</dbReference>
<gene>
    <name evidence="3" type="ORF">EI97DRAFT_443532</name>
</gene>
<sequence>MAMSWADMAQAEFDEPHPVMPASKIGTQPASQPATSAWTQFTTKRKSSSVTTNGMMNGIKPASTEASQSDKSTDYLAMVEAQNKRLEALEAESKKKDGYIAELLAKVDKQVLLIQQCQDDAAELARLRTYVDELHAHVDELRRRLEAHLDTDTDRCSTGKSTSATLEDSVAQSVKDTAVTDDEKSADEKTVAVDANDFVDGPQDLHNLPDEPNRSPSPPLQPEEEIRVHTMEEEPQDKTADTDAVPKPSPTAWGLNADLPPLPKPCRAETENVKAPPKLSIPITNGGKIETKTTTASWVSKIANSAGSWSGDQPSKDLRDMTMAERAELFRGPSITVIVGTEQIRGFPKHMFMAASSKIRDYFVRNPTETYIAFKAGAVAVPVIQLLKEYFCAIGSHRSVFSLKLRYNMQQDLAIRRDCIYLGMEKYVAHFTRQYCDRVREGAIVLEDIALIEKNTTDDDSLWNCLCNNLATMHVRKTLPEPEKFEEFMGKHPRLAQSIGRIETRLQKHGNSNREGGRTNSEKSKVKVPIKKAVMTKASKKSDPEHAQRDGDGASKKVSV</sequence>
<feature type="region of interest" description="Disordered" evidence="2">
    <location>
        <begin position="1"/>
        <end position="70"/>
    </location>
</feature>
<protein>
    <submittedName>
        <fullName evidence="3">Uncharacterized protein</fullName>
    </submittedName>
</protein>
<keyword evidence="1" id="KW-0175">Coiled coil</keyword>
<feature type="compositionally biased region" description="Basic and acidic residues" evidence="2">
    <location>
        <begin position="181"/>
        <end position="191"/>
    </location>
</feature>
<accession>A0A6A6JFL6</accession>
<reference evidence="3" key="1">
    <citation type="journal article" date="2020" name="Stud. Mycol.">
        <title>101 Dothideomycetes genomes: a test case for predicting lifestyles and emergence of pathogens.</title>
        <authorList>
            <person name="Haridas S."/>
            <person name="Albert R."/>
            <person name="Binder M."/>
            <person name="Bloem J."/>
            <person name="Labutti K."/>
            <person name="Salamov A."/>
            <person name="Andreopoulos B."/>
            <person name="Baker S."/>
            <person name="Barry K."/>
            <person name="Bills G."/>
            <person name="Bluhm B."/>
            <person name="Cannon C."/>
            <person name="Castanera R."/>
            <person name="Culley D."/>
            <person name="Daum C."/>
            <person name="Ezra D."/>
            <person name="Gonzalez J."/>
            <person name="Henrissat B."/>
            <person name="Kuo A."/>
            <person name="Liang C."/>
            <person name="Lipzen A."/>
            <person name="Lutzoni F."/>
            <person name="Magnuson J."/>
            <person name="Mondo S."/>
            <person name="Nolan M."/>
            <person name="Ohm R."/>
            <person name="Pangilinan J."/>
            <person name="Park H.-J."/>
            <person name="Ramirez L."/>
            <person name="Alfaro M."/>
            <person name="Sun H."/>
            <person name="Tritt A."/>
            <person name="Yoshinaga Y."/>
            <person name="Zwiers L.-H."/>
            <person name="Turgeon B."/>
            <person name="Goodwin S."/>
            <person name="Spatafora J."/>
            <person name="Crous P."/>
            <person name="Grigoriev I."/>
        </authorList>
    </citation>
    <scope>NUCLEOTIDE SEQUENCE</scope>
    <source>
        <strain evidence="3">CBS 379.55</strain>
    </source>
</reference>
<evidence type="ECO:0000313" key="3">
    <source>
        <dbReference type="EMBL" id="KAF2274953.1"/>
    </source>
</evidence>
<feature type="coiled-coil region" evidence="1">
    <location>
        <begin position="124"/>
        <end position="151"/>
    </location>
</feature>
<evidence type="ECO:0000313" key="4">
    <source>
        <dbReference type="Proteomes" id="UP000800097"/>
    </source>
</evidence>
<feature type="region of interest" description="Disordered" evidence="2">
    <location>
        <begin position="151"/>
        <end position="262"/>
    </location>
</feature>
<feature type="compositionally biased region" description="Basic and acidic residues" evidence="2">
    <location>
        <begin position="515"/>
        <end position="525"/>
    </location>
</feature>
<dbReference type="RefSeq" id="XP_033652492.1">
    <property type="nucleotide sequence ID" value="XM_033799835.1"/>
</dbReference>
<keyword evidence="4" id="KW-1185">Reference proteome</keyword>
<evidence type="ECO:0000256" key="2">
    <source>
        <dbReference type="SAM" id="MobiDB-lite"/>
    </source>
</evidence>
<proteinExistence type="predicted"/>
<dbReference type="GeneID" id="54553010"/>
<name>A0A6A6JFL6_WESOR</name>
<feature type="compositionally biased region" description="Polar residues" evidence="2">
    <location>
        <begin position="25"/>
        <end position="55"/>
    </location>
</feature>
<feature type="compositionally biased region" description="Basic and acidic residues" evidence="2">
    <location>
        <begin position="540"/>
        <end position="560"/>
    </location>
</feature>
<dbReference type="Proteomes" id="UP000800097">
    <property type="component" value="Unassembled WGS sequence"/>
</dbReference>
<evidence type="ECO:0000256" key="1">
    <source>
        <dbReference type="SAM" id="Coils"/>
    </source>
</evidence>
<feature type="compositionally biased region" description="Basic and acidic residues" evidence="2">
    <location>
        <begin position="224"/>
        <end position="241"/>
    </location>
</feature>
<dbReference type="OrthoDB" id="3801338at2759"/>
<feature type="region of interest" description="Disordered" evidence="2">
    <location>
        <begin position="506"/>
        <end position="560"/>
    </location>
</feature>
<feature type="compositionally biased region" description="Polar residues" evidence="2">
    <location>
        <begin position="158"/>
        <end position="175"/>
    </location>
</feature>
<organism evidence="3 4">
    <name type="scientific">Westerdykella ornata</name>
    <dbReference type="NCBI Taxonomy" id="318751"/>
    <lineage>
        <taxon>Eukaryota</taxon>
        <taxon>Fungi</taxon>
        <taxon>Dikarya</taxon>
        <taxon>Ascomycota</taxon>
        <taxon>Pezizomycotina</taxon>
        <taxon>Dothideomycetes</taxon>
        <taxon>Pleosporomycetidae</taxon>
        <taxon>Pleosporales</taxon>
        <taxon>Sporormiaceae</taxon>
        <taxon>Westerdykella</taxon>
    </lineage>
</organism>